<dbReference type="PATRIC" id="fig|1348973.3.peg.1081"/>
<gene>
    <name evidence="1" type="ORF">M670_01109</name>
</gene>
<dbReference type="RefSeq" id="WP_035193934.1">
    <property type="nucleotide sequence ID" value="NZ_JJRY01000003.1"/>
</dbReference>
<organism evidence="1 2">
    <name type="scientific">Schinkia azotoformans MEV2011</name>
    <dbReference type="NCBI Taxonomy" id="1348973"/>
    <lineage>
        <taxon>Bacteria</taxon>
        <taxon>Bacillati</taxon>
        <taxon>Bacillota</taxon>
        <taxon>Bacilli</taxon>
        <taxon>Bacillales</taxon>
        <taxon>Bacillaceae</taxon>
        <taxon>Calidifontibacillus/Schinkia group</taxon>
        <taxon>Schinkia</taxon>
    </lineage>
</organism>
<reference evidence="1 2" key="1">
    <citation type="submission" date="2014-04" db="EMBL/GenBank/DDBJ databases">
        <title>Draft genome sequence of Bacillus azotoformans MEV2011, a (co-) denitrifying strain unable to grow in the presence of oxygen.</title>
        <authorList>
            <person name="Nielsen M."/>
            <person name="Schreiber L."/>
            <person name="Finster K."/>
            <person name="Schramm A."/>
        </authorList>
    </citation>
    <scope>NUCLEOTIDE SEQUENCE [LARGE SCALE GENOMIC DNA]</scope>
    <source>
        <strain evidence="1 2">MEV2011</strain>
    </source>
</reference>
<dbReference type="EMBL" id="JJRY01000003">
    <property type="protein sequence ID" value="KEF39346.1"/>
    <property type="molecule type" value="Genomic_DNA"/>
</dbReference>
<evidence type="ECO:0000313" key="2">
    <source>
        <dbReference type="Proteomes" id="UP000027936"/>
    </source>
</evidence>
<name>A0A072NPD8_SCHAZ</name>
<sequence length="90" mass="11074">MKSFFQIDEMISKEKAKYGKQFWRLLNRLKNPEELEFERPDSLQAELRDYQNYGFQWLKTLHYYHQKLFITRDQLLPEFMSGEIHVLLEG</sequence>
<accession>A0A072NPD8</accession>
<dbReference type="Proteomes" id="UP000027936">
    <property type="component" value="Unassembled WGS sequence"/>
</dbReference>
<evidence type="ECO:0000313" key="1">
    <source>
        <dbReference type="EMBL" id="KEF39346.1"/>
    </source>
</evidence>
<protein>
    <submittedName>
        <fullName evidence="1">Uncharacterized protein</fullName>
    </submittedName>
</protein>
<dbReference type="AlphaFoldDB" id="A0A072NPD8"/>
<proteinExistence type="predicted"/>
<comment type="caution">
    <text evidence="1">The sequence shown here is derived from an EMBL/GenBank/DDBJ whole genome shotgun (WGS) entry which is preliminary data.</text>
</comment>